<organism evidence="2 3">
    <name type="scientific">Lymnaea stagnalis</name>
    <name type="common">Great pond snail</name>
    <name type="synonym">Helix stagnalis</name>
    <dbReference type="NCBI Taxonomy" id="6523"/>
    <lineage>
        <taxon>Eukaryota</taxon>
        <taxon>Metazoa</taxon>
        <taxon>Spiralia</taxon>
        <taxon>Lophotrochozoa</taxon>
        <taxon>Mollusca</taxon>
        <taxon>Gastropoda</taxon>
        <taxon>Heterobranchia</taxon>
        <taxon>Euthyneura</taxon>
        <taxon>Panpulmonata</taxon>
        <taxon>Hygrophila</taxon>
        <taxon>Lymnaeoidea</taxon>
        <taxon>Lymnaeidae</taxon>
        <taxon>Lymnaea</taxon>
    </lineage>
</organism>
<keyword evidence="1" id="KW-0812">Transmembrane</keyword>
<proteinExistence type="predicted"/>
<feature type="transmembrane region" description="Helical" evidence="1">
    <location>
        <begin position="278"/>
        <end position="300"/>
    </location>
</feature>
<keyword evidence="3" id="KW-1185">Reference proteome</keyword>
<keyword evidence="1" id="KW-0472">Membrane</keyword>
<evidence type="ECO:0000313" key="3">
    <source>
        <dbReference type="Proteomes" id="UP001497497"/>
    </source>
</evidence>
<dbReference type="Proteomes" id="UP001497497">
    <property type="component" value="Unassembled WGS sequence"/>
</dbReference>
<comment type="caution">
    <text evidence="2">The sequence shown here is derived from an EMBL/GenBank/DDBJ whole genome shotgun (WGS) entry which is preliminary data.</text>
</comment>
<sequence length="335" mass="38038">MKNCQGIMNYFFTPLFVMSSFGRWCIRNLVVFAIVIYPAFACEINLNMLKHQQNESNSTCHEVEIPGDMILFKGDVNYQLECDVRNVQIQIKKKGNEKYELHHTFIIAKDCTNSKDDEYTSCRHTSENVVNFTIKFIASKELSGARIRAYIKSGGIHESSSHGELFPEIKSLSDAHFSVKNDSTDIFNGTNQCHTLNTSSILNLKITCQSDVLKCVIELQTNELTRKGTESLTYYTVVKERYLNMTINFTSCSGKQNITNYYCFSNEVLKQPEESSHLLASVLSPIMAVLVLSGIILLVVGDTRQVEAKLHHFNQEMLFLSSFKVSNRNDMKGNV</sequence>
<reference evidence="2 3" key="1">
    <citation type="submission" date="2024-04" db="EMBL/GenBank/DDBJ databases">
        <authorList>
            <consortium name="Genoscope - CEA"/>
            <person name="William W."/>
        </authorList>
    </citation>
    <scope>NUCLEOTIDE SEQUENCE [LARGE SCALE GENOMIC DNA]</scope>
</reference>
<protein>
    <submittedName>
        <fullName evidence="2">Uncharacterized protein</fullName>
    </submittedName>
</protein>
<name>A0AAV2HJ75_LYMST</name>
<dbReference type="AlphaFoldDB" id="A0AAV2HJ75"/>
<accession>A0AAV2HJ75</accession>
<evidence type="ECO:0000256" key="1">
    <source>
        <dbReference type="SAM" id="Phobius"/>
    </source>
</evidence>
<evidence type="ECO:0000313" key="2">
    <source>
        <dbReference type="EMBL" id="CAL1534065.1"/>
    </source>
</evidence>
<dbReference type="EMBL" id="CAXITT010000160">
    <property type="protein sequence ID" value="CAL1534065.1"/>
    <property type="molecule type" value="Genomic_DNA"/>
</dbReference>
<gene>
    <name evidence="2" type="ORF">GSLYS_00008025001</name>
</gene>
<keyword evidence="1" id="KW-1133">Transmembrane helix</keyword>